<reference evidence="4" key="1">
    <citation type="submission" date="2015-04" db="EMBL/GenBank/DDBJ databases">
        <title>The genome sequence of the plant pathogenic Rhizarian Plasmodiophora brassicae reveals insights in its biotrophic life cycle and the origin of chitin synthesis.</title>
        <authorList>
            <person name="Schwelm A."/>
            <person name="Fogelqvist J."/>
            <person name="Knaust A."/>
            <person name="Julke S."/>
            <person name="Lilja T."/>
            <person name="Dhandapani V."/>
            <person name="Bonilla-Rosso G."/>
            <person name="Karlsson M."/>
            <person name="Shevchenko A."/>
            <person name="Choi S.R."/>
            <person name="Kim H.G."/>
            <person name="Park J.Y."/>
            <person name="Lim Y.P."/>
            <person name="Ludwig-Muller J."/>
            <person name="Dixelius C."/>
        </authorList>
    </citation>
    <scope>NUCLEOTIDE SEQUENCE</scope>
    <source>
        <tissue evidence="4">Potato root galls</tissue>
    </source>
</reference>
<evidence type="ECO:0000256" key="2">
    <source>
        <dbReference type="ARBA" id="ARBA00023295"/>
    </source>
</evidence>
<dbReference type="InterPro" id="IPR008979">
    <property type="entry name" value="Galactose-bd-like_sf"/>
</dbReference>
<evidence type="ECO:0000259" key="3">
    <source>
        <dbReference type="Pfam" id="PF22666"/>
    </source>
</evidence>
<dbReference type="InterPro" id="IPR050887">
    <property type="entry name" value="Beta-mannosidase_GH2"/>
</dbReference>
<dbReference type="GO" id="GO:0004567">
    <property type="term" value="F:beta-mannosidase activity"/>
    <property type="evidence" value="ECO:0007669"/>
    <property type="project" value="TreeGrafter"/>
</dbReference>
<dbReference type="Gene3D" id="2.60.120.260">
    <property type="entry name" value="Galactose-binding domain-like"/>
    <property type="match status" value="1"/>
</dbReference>
<name>A0A0H5QQA6_9EUKA</name>
<dbReference type="Pfam" id="PF22666">
    <property type="entry name" value="Glyco_hydro_2_N2"/>
    <property type="match status" value="1"/>
</dbReference>
<feature type="non-terminal residue" evidence="4">
    <location>
        <position position="1"/>
    </location>
</feature>
<organism evidence="4">
    <name type="scientific">Spongospora subterranea</name>
    <dbReference type="NCBI Taxonomy" id="70186"/>
    <lineage>
        <taxon>Eukaryota</taxon>
        <taxon>Sar</taxon>
        <taxon>Rhizaria</taxon>
        <taxon>Endomyxa</taxon>
        <taxon>Phytomyxea</taxon>
        <taxon>Plasmodiophorida</taxon>
        <taxon>Plasmodiophoridae</taxon>
        <taxon>Spongospora</taxon>
    </lineage>
</organism>
<feature type="domain" description="Beta-mannosidase-like galactose-binding" evidence="3">
    <location>
        <begin position="2"/>
        <end position="153"/>
    </location>
</feature>
<evidence type="ECO:0000256" key="1">
    <source>
        <dbReference type="ARBA" id="ARBA00022801"/>
    </source>
</evidence>
<evidence type="ECO:0000313" key="4">
    <source>
        <dbReference type="EMBL" id="CRZ03646.1"/>
    </source>
</evidence>
<proteinExistence type="predicted"/>
<dbReference type="GO" id="GO:0006516">
    <property type="term" value="P:glycoprotein catabolic process"/>
    <property type="evidence" value="ECO:0007669"/>
    <property type="project" value="TreeGrafter"/>
</dbReference>
<dbReference type="AlphaFoldDB" id="A0A0H5QQA6"/>
<keyword evidence="1" id="KW-0378">Hydrolase</keyword>
<dbReference type="PANTHER" id="PTHR43730">
    <property type="entry name" value="BETA-MANNOSIDASE"/>
    <property type="match status" value="1"/>
</dbReference>
<dbReference type="PANTHER" id="PTHR43730:SF1">
    <property type="entry name" value="BETA-MANNOSIDASE"/>
    <property type="match status" value="1"/>
</dbReference>
<dbReference type="InterPro" id="IPR054593">
    <property type="entry name" value="Beta-mannosidase-like_N2"/>
</dbReference>
<accession>A0A0H5QQA6</accession>
<sequence length="153" mass="17508">QIPSSVPGNIFLDLYKAGIIGDPLYRFNEREYRWVSRESFWIFSKTIAAQELKAEDLDISTAKLIFEGIDTVAEISVNGIKVGAADNMFRSWMFDIHKAFKPGCGNIVQVTIHSPVTYSRDRARATPYELPSSDWLKYSIPHRNMIRKSQSDF</sequence>
<dbReference type="SUPFAM" id="SSF49785">
    <property type="entry name" value="Galactose-binding domain-like"/>
    <property type="match status" value="1"/>
</dbReference>
<protein>
    <recommendedName>
        <fullName evidence="3">Beta-mannosidase-like galactose-binding domain-containing protein</fullName>
    </recommendedName>
</protein>
<dbReference type="EMBL" id="HACM01003204">
    <property type="protein sequence ID" value="CRZ03646.1"/>
    <property type="molecule type" value="Transcribed_RNA"/>
</dbReference>
<feature type="non-terminal residue" evidence="4">
    <location>
        <position position="153"/>
    </location>
</feature>
<keyword evidence="2" id="KW-0326">Glycosidase</keyword>